<feature type="region of interest" description="Disordered" evidence="4">
    <location>
        <begin position="276"/>
        <end position="361"/>
    </location>
</feature>
<dbReference type="GeneID" id="113209043"/>
<dbReference type="CDD" id="cd00172">
    <property type="entry name" value="serpin"/>
    <property type="match status" value="1"/>
</dbReference>
<evidence type="ECO:0000259" key="6">
    <source>
        <dbReference type="SMART" id="SM00093"/>
    </source>
</evidence>
<dbReference type="PANTHER" id="PTHR11461:SF292">
    <property type="entry name" value="SERPIN 100A"/>
    <property type="match status" value="1"/>
</dbReference>
<dbReference type="SUPFAM" id="SSF56574">
    <property type="entry name" value="Serpins"/>
    <property type="match status" value="1"/>
</dbReference>
<feature type="domain" description="Serpin" evidence="6">
    <location>
        <begin position="44"/>
        <end position="579"/>
    </location>
</feature>
<feature type="region of interest" description="Disordered" evidence="4">
    <location>
        <begin position="587"/>
        <end position="613"/>
    </location>
</feature>
<dbReference type="AlphaFoldDB" id="A0A9C6X9W9"/>
<dbReference type="Gene3D" id="2.30.39.10">
    <property type="entry name" value="Alpha-1-antitrypsin, domain 1"/>
    <property type="match status" value="1"/>
</dbReference>
<reference evidence="8" key="1">
    <citation type="submission" date="2025-08" db="UniProtKB">
        <authorList>
            <consortium name="RefSeq"/>
        </authorList>
    </citation>
    <scope>IDENTIFICATION</scope>
    <source>
        <tissue evidence="8">Whole organism</tissue>
    </source>
</reference>
<feature type="signal peptide" evidence="5">
    <location>
        <begin position="1"/>
        <end position="20"/>
    </location>
</feature>
<feature type="chain" id="PRO_5039138115" evidence="5">
    <location>
        <begin position="21"/>
        <end position="613"/>
    </location>
</feature>
<dbReference type="InterPro" id="IPR042178">
    <property type="entry name" value="Serpin_sf_1"/>
</dbReference>
<dbReference type="PANTHER" id="PTHR11461">
    <property type="entry name" value="SERINE PROTEASE INHIBITOR, SERPIN"/>
    <property type="match status" value="1"/>
</dbReference>
<keyword evidence="2" id="KW-0722">Serine protease inhibitor</keyword>
<comment type="similarity">
    <text evidence="3">Belongs to the serpin family.</text>
</comment>
<protein>
    <submittedName>
        <fullName evidence="8">Uncharacterized protein LOC113209043</fullName>
    </submittedName>
</protein>
<dbReference type="Gene3D" id="3.30.497.10">
    <property type="entry name" value="Antithrombin, subunit I, domain 2"/>
    <property type="match status" value="2"/>
</dbReference>
<dbReference type="RefSeq" id="XP_052131926.1">
    <property type="nucleotide sequence ID" value="XM_052275966.1"/>
</dbReference>
<dbReference type="InterPro" id="IPR042185">
    <property type="entry name" value="Serpin_sf_2"/>
</dbReference>
<evidence type="ECO:0000313" key="8">
    <source>
        <dbReference type="RefSeq" id="XP_052131926.1"/>
    </source>
</evidence>
<dbReference type="Pfam" id="PF00079">
    <property type="entry name" value="Serpin"/>
    <property type="match status" value="2"/>
</dbReference>
<evidence type="ECO:0000256" key="2">
    <source>
        <dbReference type="ARBA" id="ARBA00022900"/>
    </source>
</evidence>
<proteinExistence type="inferred from homology"/>
<dbReference type="SMART" id="SM00093">
    <property type="entry name" value="SERPIN"/>
    <property type="match status" value="1"/>
</dbReference>
<dbReference type="InterPro" id="IPR023796">
    <property type="entry name" value="Serpin_dom"/>
</dbReference>
<dbReference type="Proteomes" id="UP000504606">
    <property type="component" value="Unplaced"/>
</dbReference>
<sequence>MRIALSVLAVLALGAGLCAGLPYTTQQQQQQATSPGAFIGEGINNIAAALLQDTEAKGNAAYSPLGYSAILAALAEGAVGKTRSQMLAALKLPQDSSLTRATYRLVLSRMKEKNAVSKPEFRSWFYVYAKSTKIEDPYLATLRDHYLMEVRDIQETEKDTPTEFFINKEEVTPAAPAPAPAAPVEVGKEPEVPVMAEAVGKPSEELQPPMPVQDQDMAEAAPAAEAAVVPEVPKLDEITTLKEEIKTAEDAGKAEILEPTPIVVAEPVQAQMPEAVVPAEASADAGVHQEDTAKVGEAATSQGEEEALLPESEAKPAETDKISLAKFSKDVKKPTGEKKKDDKKKGREDSEDVNDRQPSSGPALLTTFNALFYKGEWEVPFDAKFNDDFYVSEGVQKEITTLRTQGSFRIGDIKELNATAVELPYKGDNGRYSLLVLLPRARDGLAKLTENLSKYSFRYLAKNLREKQVDVAIPEFELDCITHPQAVFRKLGMTAMLDKEAADFPGISKNQRVYLQDDAMAQLVRFKVDDKNAIANYLTAMSMSTRSGLNVFHANHPFVFYLRDNLDNLTIVVGKVVDPTIRPDISGLTGAPAEADAQLPPEPQEAMEEQARL</sequence>
<feature type="compositionally biased region" description="Basic and acidic residues" evidence="4">
    <location>
        <begin position="312"/>
        <end position="348"/>
    </location>
</feature>
<dbReference type="KEGG" id="foc:113209043"/>
<evidence type="ECO:0000256" key="3">
    <source>
        <dbReference type="RuleBase" id="RU000411"/>
    </source>
</evidence>
<dbReference type="PROSITE" id="PS00284">
    <property type="entry name" value="SERPIN"/>
    <property type="match status" value="1"/>
</dbReference>
<dbReference type="GO" id="GO:0004867">
    <property type="term" value="F:serine-type endopeptidase inhibitor activity"/>
    <property type="evidence" value="ECO:0007669"/>
    <property type="project" value="UniProtKB-KW"/>
</dbReference>
<keyword evidence="1" id="KW-0646">Protease inhibitor</keyword>
<evidence type="ECO:0000313" key="7">
    <source>
        <dbReference type="Proteomes" id="UP000504606"/>
    </source>
</evidence>
<gene>
    <name evidence="8" type="primary">LOC113209043</name>
</gene>
<organism evidence="7 8">
    <name type="scientific">Frankliniella occidentalis</name>
    <name type="common">Western flower thrips</name>
    <name type="synonym">Euthrips occidentalis</name>
    <dbReference type="NCBI Taxonomy" id="133901"/>
    <lineage>
        <taxon>Eukaryota</taxon>
        <taxon>Metazoa</taxon>
        <taxon>Ecdysozoa</taxon>
        <taxon>Arthropoda</taxon>
        <taxon>Hexapoda</taxon>
        <taxon>Insecta</taxon>
        <taxon>Pterygota</taxon>
        <taxon>Neoptera</taxon>
        <taxon>Paraneoptera</taxon>
        <taxon>Thysanoptera</taxon>
        <taxon>Terebrantia</taxon>
        <taxon>Thripoidea</taxon>
        <taxon>Thripidae</taxon>
        <taxon>Frankliniella</taxon>
    </lineage>
</organism>
<dbReference type="OrthoDB" id="10063692at2759"/>
<keyword evidence="7" id="KW-1185">Reference proteome</keyword>
<dbReference type="GO" id="GO:0005615">
    <property type="term" value="C:extracellular space"/>
    <property type="evidence" value="ECO:0007669"/>
    <property type="project" value="InterPro"/>
</dbReference>
<dbReference type="InterPro" id="IPR036186">
    <property type="entry name" value="Serpin_sf"/>
</dbReference>
<name>A0A9C6X9W9_FRAOC</name>
<keyword evidence="5" id="KW-0732">Signal</keyword>
<evidence type="ECO:0000256" key="4">
    <source>
        <dbReference type="SAM" id="MobiDB-lite"/>
    </source>
</evidence>
<evidence type="ECO:0000256" key="1">
    <source>
        <dbReference type="ARBA" id="ARBA00022690"/>
    </source>
</evidence>
<dbReference type="InterPro" id="IPR000215">
    <property type="entry name" value="Serpin_fam"/>
</dbReference>
<evidence type="ECO:0000256" key="5">
    <source>
        <dbReference type="SAM" id="SignalP"/>
    </source>
</evidence>
<dbReference type="InterPro" id="IPR023795">
    <property type="entry name" value="Serpin_CS"/>
</dbReference>
<accession>A0A9C6X9W9</accession>